<proteinExistence type="predicted"/>
<gene>
    <name evidence="3" type="ORF">NCTC12871_01704</name>
</gene>
<dbReference type="RefSeq" id="WP_126600717.1">
    <property type="nucleotide sequence ID" value="NZ_LR134510.1"/>
</dbReference>
<dbReference type="KEGG" id="adp:NCTC12871_01704"/>
<keyword evidence="1" id="KW-0472">Membrane</keyword>
<dbReference type="OrthoDB" id="6555614at2"/>
<dbReference type="Pfam" id="PF07811">
    <property type="entry name" value="TadE"/>
    <property type="match status" value="1"/>
</dbReference>
<protein>
    <submittedName>
        <fullName evidence="3">Tight adherence protein E</fullName>
    </submittedName>
</protein>
<dbReference type="Proteomes" id="UP000279799">
    <property type="component" value="Chromosome"/>
</dbReference>
<feature type="transmembrane region" description="Helical" evidence="1">
    <location>
        <begin position="20"/>
        <end position="37"/>
    </location>
</feature>
<dbReference type="InterPro" id="IPR012495">
    <property type="entry name" value="TadE-like_dom"/>
</dbReference>
<keyword evidence="1" id="KW-1133">Transmembrane helix</keyword>
<evidence type="ECO:0000259" key="2">
    <source>
        <dbReference type="Pfam" id="PF07811"/>
    </source>
</evidence>
<sequence>MQLLQRISQFKRQQKGVASIEFGLTIGVYLLVIFMIFEMGRIAITNAYWDLAVTEAVRITKNQDLRSSGGDYAQVLKQQIVRQYNRYSDSTVMGIFAAKLQPPAVTVNYADNMQDLLKAVANPKGQGFTNNSRNAPLARYLITYNYHFMFGLPFLNNPVNQLFTRQFFVVQEYERSDFN</sequence>
<evidence type="ECO:0000256" key="1">
    <source>
        <dbReference type="SAM" id="Phobius"/>
    </source>
</evidence>
<keyword evidence="4" id="KW-1185">Reference proteome</keyword>
<reference evidence="3 4" key="1">
    <citation type="submission" date="2018-12" db="EMBL/GenBank/DDBJ databases">
        <authorList>
            <consortium name="Pathogen Informatics"/>
        </authorList>
    </citation>
    <scope>NUCLEOTIDE SEQUENCE [LARGE SCALE GENOMIC DNA]</scope>
    <source>
        <strain evidence="3 4">NCTC12871</strain>
    </source>
</reference>
<accession>A0A448TW90</accession>
<evidence type="ECO:0000313" key="4">
    <source>
        <dbReference type="Proteomes" id="UP000279799"/>
    </source>
</evidence>
<dbReference type="AlphaFoldDB" id="A0A448TW90"/>
<dbReference type="EMBL" id="LR134510">
    <property type="protein sequence ID" value="VEJ10194.1"/>
    <property type="molecule type" value="Genomic_DNA"/>
</dbReference>
<keyword evidence="1" id="KW-0812">Transmembrane</keyword>
<organism evidence="3 4">
    <name type="scientific">Actinobacillus delphinicola</name>
    <dbReference type="NCBI Taxonomy" id="51161"/>
    <lineage>
        <taxon>Bacteria</taxon>
        <taxon>Pseudomonadati</taxon>
        <taxon>Pseudomonadota</taxon>
        <taxon>Gammaproteobacteria</taxon>
        <taxon>Pasteurellales</taxon>
        <taxon>Pasteurellaceae</taxon>
        <taxon>Actinobacillus</taxon>
    </lineage>
</organism>
<name>A0A448TW90_9PAST</name>
<evidence type="ECO:0000313" key="3">
    <source>
        <dbReference type="EMBL" id="VEJ10194.1"/>
    </source>
</evidence>
<feature type="domain" description="TadE-like" evidence="2">
    <location>
        <begin position="16"/>
        <end position="58"/>
    </location>
</feature>